<dbReference type="InterPro" id="IPR036937">
    <property type="entry name" value="Adhesion_dom_fimbrial_sf"/>
</dbReference>
<feature type="domain" description="Fimbrial-type adhesion" evidence="5">
    <location>
        <begin position="194"/>
        <end position="337"/>
    </location>
</feature>
<proteinExistence type="predicted"/>
<dbReference type="InterPro" id="IPR000259">
    <property type="entry name" value="Adhesion_dom_fimbrial"/>
</dbReference>
<feature type="signal peptide" evidence="4">
    <location>
        <begin position="1"/>
        <end position="20"/>
    </location>
</feature>
<dbReference type="AlphaFoldDB" id="A0AAJ1YCD1"/>
<dbReference type="RefSeq" id="WP_309047259.1">
    <property type="nucleotide sequence ID" value="NZ_JAVIGA010000008.1"/>
</dbReference>
<dbReference type="Gene3D" id="2.60.40.1090">
    <property type="entry name" value="Fimbrial-type adhesion domain"/>
    <property type="match status" value="1"/>
</dbReference>
<reference evidence="6" key="1">
    <citation type="submission" date="2023-08" db="EMBL/GenBank/DDBJ databases">
        <title>The Comparative Genomic Analysis of Yersiniaceae from Polar Regions.</title>
        <authorList>
            <person name="Goncharov A."/>
            <person name="Aslanov B."/>
            <person name="Kolodzhieva V."/>
            <person name="Azarov D."/>
            <person name="Mochov A."/>
            <person name="Lebedeva E."/>
        </authorList>
    </citation>
    <scope>NUCLEOTIDE SEQUENCE</scope>
    <source>
        <strain evidence="6">Vf</strain>
    </source>
</reference>
<accession>A0AAJ1YCD1</accession>
<dbReference type="PROSITE" id="PS51257">
    <property type="entry name" value="PROKAR_LIPOPROTEIN"/>
    <property type="match status" value="1"/>
</dbReference>
<dbReference type="Pfam" id="PF00419">
    <property type="entry name" value="Fimbrial"/>
    <property type="match status" value="1"/>
</dbReference>
<dbReference type="GO" id="GO:0009289">
    <property type="term" value="C:pilus"/>
    <property type="evidence" value="ECO:0007669"/>
    <property type="project" value="UniProtKB-SubCell"/>
</dbReference>
<dbReference type="Proteomes" id="UP001224622">
    <property type="component" value="Unassembled WGS sequence"/>
</dbReference>
<feature type="chain" id="PRO_5042500197" evidence="4">
    <location>
        <begin position="21"/>
        <end position="340"/>
    </location>
</feature>
<dbReference type="InterPro" id="IPR008966">
    <property type="entry name" value="Adhesion_dom_sf"/>
</dbReference>
<evidence type="ECO:0000259" key="5">
    <source>
        <dbReference type="Pfam" id="PF00419"/>
    </source>
</evidence>
<comment type="subcellular location">
    <subcellularLocation>
        <location evidence="1">Fimbrium</location>
    </subcellularLocation>
</comment>
<gene>
    <name evidence="6" type="ORF">RDT67_09875</name>
</gene>
<organism evidence="6 7">
    <name type="scientific">Serratia fonticola</name>
    <dbReference type="NCBI Taxonomy" id="47917"/>
    <lineage>
        <taxon>Bacteria</taxon>
        <taxon>Pseudomonadati</taxon>
        <taxon>Pseudomonadota</taxon>
        <taxon>Gammaproteobacteria</taxon>
        <taxon>Enterobacterales</taxon>
        <taxon>Yersiniaceae</taxon>
        <taxon>Serratia</taxon>
    </lineage>
</organism>
<keyword evidence="3" id="KW-0281">Fimbrium</keyword>
<evidence type="ECO:0000256" key="2">
    <source>
        <dbReference type="ARBA" id="ARBA00022729"/>
    </source>
</evidence>
<dbReference type="InterPro" id="IPR050263">
    <property type="entry name" value="Bact_Fimbrial_Adh_Pro"/>
</dbReference>
<dbReference type="EMBL" id="JAVIGA010000008">
    <property type="protein sequence ID" value="MDQ9126737.1"/>
    <property type="molecule type" value="Genomic_DNA"/>
</dbReference>
<evidence type="ECO:0000256" key="3">
    <source>
        <dbReference type="ARBA" id="ARBA00023263"/>
    </source>
</evidence>
<dbReference type="SUPFAM" id="SSF49401">
    <property type="entry name" value="Bacterial adhesins"/>
    <property type="match status" value="1"/>
</dbReference>
<keyword evidence="2 4" id="KW-0732">Signal</keyword>
<name>A0AAJ1YCD1_SERFO</name>
<dbReference type="PANTHER" id="PTHR33420">
    <property type="entry name" value="FIMBRIAL SUBUNIT ELFA-RELATED"/>
    <property type="match status" value="1"/>
</dbReference>
<evidence type="ECO:0000313" key="7">
    <source>
        <dbReference type="Proteomes" id="UP001224622"/>
    </source>
</evidence>
<dbReference type="PANTHER" id="PTHR33420:SF31">
    <property type="entry name" value="TYPE 1 FIMBRIN D-MANNOSE SPECIFIC ADHESIN"/>
    <property type="match status" value="1"/>
</dbReference>
<comment type="caution">
    <text evidence="6">The sequence shown here is derived from an EMBL/GenBank/DDBJ whole genome shotgun (WGS) entry which is preliminary data.</text>
</comment>
<dbReference type="GO" id="GO:0043709">
    <property type="term" value="P:cell adhesion involved in single-species biofilm formation"/>
    <property type="evidence" value="ECO:0007669"/>
    <property type="project" value="TreeGrafter"/>
</dbReference>
<evidence type="ECO:0000256" key="4">
    <source>
        <dbReference type="SAM" id="SignalP"/>
    </source>
</evidence>
<evidence type="ECO:0000313" key="6">
    <source>
        <dbReference type="EMBL" id="MDQ9126737.1"/>
    </source>
</evidence>
<protein>
    <submittedName>
        <fullName evidence="6">Fimbrial protein</fullName>
    </submittedName>
</protein>
<sequence>MKKIAAIVFCMLAGMNMAQAASVWGSCTPDKGTQVFGFDFKPKIATVAENQAGLTKARIYNWNLGGTYPGTCNCGTNEGGNNYYKAEIPGLVFDRTLSGLNYYAINKYLSIASELYIGGNVKDYVATPINDYSNNAGTMCAVSSGYASGSQGYVSLYFIRPFVGEVVIPPTPILKIYGTKIKGRYDTIPLAQVTMSATVTVPQSCNINAGQVINVNFGDIKAGDIITKGAGVDGFTPKVVDLTLACSNISDGVKISLSINGEISSGDETALATSNTDIGIRILDAMGGTVTPNGGLLPVSMNYATQTGTSTMSVAPINVTGNRPSAGLFNATATIRAEME</sequence>
<evidence type="ECO:0000256" key="1">
    <source>
        <dbReference type="ARBA" id="ARBA00004561"/>
    </source>
</evidence>